<name>A0ABM9X517_9RHOB</name>
<evidence type="ECO:0000313" key="2">
    <source>
        <dbReference type="Proteomes" id="UP000003257"/>
    </source>
</evidence>
<proteinExistence type="predicted"/>
<dbReference type="Proteomes" id="UP000003257">
    <property type="component" value="Unassembled WGS sequence"/>
</dbReference>
<gene>
    <name evidence="1" type="ORF">OIHEL45_16189</name>
</gene>
<keyword evidence="2" id="KW-1185">Reference proteome</keyword>
<reference evidence="1 2" key="1">
    <citation type="submission" date="2007-11" db="EMBL/GenBank/DDBJ databases">
        <authorList>
            <person name="Wagner-Dobler I."/>
            <person name="Ferriera S."/>
            <person name="Johnson J."/>
            <person name="Kravitz S."/>
            <person name="Beeson K."/>
            <person name="Sutton G."/>
            <person name="Rogers Y.-H."/>
            <person name="Friedman R."/>
            <person name="Frazier M."/>
            <person name="Venter J.C."/>
        </authorList>
    </citation>
    <scope>NUCLEOTIDE SEQUENCE [LARGE SCALE GENOMIC DNA]</scope>
    <source>
        <strain evidence="1 2">HEL-45</strain>
    </source>
</reference>
<dbReference type="EMBL" id="ABID01000004">
    <property type="protein sequence ID" value="EDQ04485.1"/>
    <property type="molecule type" value="Genomic_DNA"/>
</dbReference>
<protein>
    <recommendedName>
        <fullName evidence="3">Sel1 repeat family protein</fullName>
    </recommendedName>
</protein>
<dbReference type="RefSeq" id="WP_007120249.1">
    <property type="nucleotide sequence ID" value="NZ_ABID01000004.1"/>
</dbReference>
<accession>A0ABM9X517</accession>
<sequence length="254" mass="27141">MRRFLLGFSTAAILAIVAGGTCAGPLEEARLKWKSGDRNGAVVLLKPLVAEGVTDAEFALGGLRYLYGVKDKDEDLKAEGFELLLKAVEDGHSEAASFLCISMIEDTDGLIFMGAIDGICAKAIAEIGKPVPDIHFNADYAIAYLVPIGRFYADKGHDLQAASCYGAYLKYFAKMTTASRSKPRYRTELDNASKGMNGIFLQRTLRGGFRGGQADMFGPLGTEPIPPCGLSAAEVGMIAGSNILREGFGGKRKN</sequence>
<comment type="caution">
    <text evidence="1">The sequence shown here is derived from an EMBL/GenBank/DDBJ whole genome shotgun (WGS) entry which is preliminary data.</text>
</comment>
<evidence type="ECO:0008006" key="3">
    <source>
        <dbReference type="Google" id="ProtNLM"/>
    </source>
</evidence>
<evidence type="ECO:0000313" key="1">
    <source>
        <dbReference type="EMBL" id="EDQ04485.1"/>
    </source>
</evidence>
<organism evidence="1 2">
    <name type="scientific">Sulfitobacter indolifex HEL-45</name>
    <dbReference type="NCBI Taxonomy" id="391624"/>
    <lineage>
        <taxon>Bacteria</taxon>
        <taxon>Pseudomonadati</taxon>
        <taxon>Pseudomonadota</taxon>
        <taxon>Alphaproteobacteria</taxon>
        <taxon>Rhodobacterales</taxon>
        <taxon>Roseobacteraceae</taxon>
        <taxon>Sulfitobacter</taxon>
    </lineage>
</organism>